<sequence length="673" mass="75635">MPKRGKKQQGKNPKRRRSGQAPSQVTQSESASGSAEVQELEDVRGQPAVWANDRPSLCETLPWFQSHQGGVYQTEKVCHGFFLGGHGGPRDYIDDEIVITRVGGDCESNGNGAVTQMNDQSWNTRAVQSLRASQESGVAVGLIISKGNQPIKRKLPHELNVMGWFRVVEIWFENTNGKSGARVRFQKLDLEEPSWWAKRGSEDPPPISQRNLRLPESKICKGCLRSSKLVYEQGWMCLQPKSSCFLSGLLDDGTAPTDLTYDVNFLSSREPPDDHIKPQFSLVPNTLAELERFPDAWSQKFASRGVVCPECHKCIARRYWKGWMCHDPLDDNVITESAAPCQWKKILDVPTIPLKAVQEDLNVRSINKPVDKEWRTHIQQEAHSTDAYHRMTYIIGDVGKIVHFRANESILNKPKGPDDLFQRLQQADLGLYRYSINTRAGTRQLTKSFAANFGMPYKYVLSVRSKGFDEAPAEVILGLDRLKWATDQVAGKEASGPNELLALGYLEKMAMGFHDDGEDSLGPTIATLSLGANATMKFRLKDQYFRGSSRSHVLVADDAVLPGCENYEERKELKAQRNAGELTKDEYSKHRMRLAKAVTKNEGSSLITLDLRHGDMVVMHGSLLQKYYEHSVESKGKLRFALTSRHVKPEMVEEGDRVKGEYNPAPDQIYNGE</sequence>
<dbReference type="HOGENOM" id="CLU_012627_1_0_1"/>
<feature type="compositionally biased region" description="Polar residues" evidence="2">
    <location>
        <begin position="20"/>
        <end position="35"/>
    </location>
</feature>
<dbReference type="InterPro" id="IPR005123">
    <property type="entry name" value="Oxoglu/Fe-dep_dioxygenase_dom"/>
</dbReference>
<organism evidence="4 5">
    <name type="scientific">Talaromyces stipitatus (strain ATCC 10500 / CBS 375.48 / QM 6759 / NRRL 1006)</name>
    <name type="common">Penicillium stipitatum</name>
    <dbReference type="NCBI Taxonomy" id="441959"/>
    <lineage>
        <taxon>Eukaryota</taxon>
        <taxon>Fungi</taxon>
        <taxon>Dikarya</taxon>
        <taxon>Ascomycota</taxon>
        <taxon>Pezizomycotina</taxon>
        <taxon>Eurotiomycetes</taxon>
        <taxon>Eurotiomycetidae</taxon>
        <taxon>Eurotiales</taxon>
        <taxon>Trichocomaceae</taxon>
        <taxon>Talaromyces</taxon>
        <taxon>Talaromyces sect. Talaromyces</taxon>
    </lineage>
</organism>
<dbReference type="STRING" id="441959.B8MR38"/>
<evidence type="ECO:0000313" key="4">
    <source>
        <dbReference type="EMBL" id="EED12933.1"/>
    </source>
</evidence>
<dbReference type="GO" id="GO:0051747">
    <property type="term" value="F:cytosine C-5 DNA demethylase activity"/>
    <property type="evidence" value="ECO:0007669"/>
    <property type="project" value="TreeGrafter"/>
</dbReference>
<feature type="region of interest" description="Disordered" evidence="2">
    <location>
        <begin position="1"/>
        <end position="42"/>
    </location>
</feature>
<dbReference type="GO" id="GO:0008198">
    <property type="term" value="F:ferrous iron binding"/>
    <property type="evidence" value="ECO:0007669"/>
    <property type="project" value="TreeGrafter"/>
</dbReference>
<dbReference type="InterPro" id="IPR032852">
    <property type="entry name" value="ALKBH2"/>
</dbReference>
<evidence type="ECO:0000259" key="3">
    <source>
        <dbReference type="PROSITE" id="PS51471"/>
    </source>
</evidence>
<dbReference type="PROSITE" id="PS51471">
    <property type="entry name" value="FE2OG_OXY"/>
    <property type="match status" value="1"/>
</dbReference>
<feature type="region of interest" description="Disordered" evidence="2">
    <location>
        <begin position="651"/>
        <end position="673"/>
    </location>
</feature>
<dbReference type="VEuPathDB" id="FungiDB:TSTA_054450"/>
<dbReference type="InParanoid" id="B8MR38"/>
<dbReference type="PANTHER" id="PTHR31573:SF4">
    <property type="entry name" value="FE2OG DIOXYGENASE DOMAIN-CONTAINING PROTEIN"/>
    <property type="match status" value="1"/>
</dbReference>
<feature type="domain" description="Fe2OG dioxygenase" evidence="3">
    <location>
        <begin position="496"/>
        <end position="648"/>
    </location>
</feature>
<proteinExistence type="predicted"/>
<reference evidence="5" key="1">
    <citation type="journal article" date="2015" name="Genome Announc.">
        <title>Genome sequence of the AIDS-associated pathogen Penicillium marneffei (ATCC18224) and its near taxonomic relative Talaromyces stipitatus (ATCC10500).</title>
        <authorList>
            <person name="Nierman W.C."/>
            <person name="Fedorova-Abrams N.D."/>
            <person name="Andrianopoulos A."/>
        </authorList>
    </citation>
    <scope>NUCLEOTIDE SEQUENCE [LARGE SCALE GENOMIC DNA]</scope>
    <source>
        <strain evidence="5">ATCC 10500 / CBS 375.48 / QM 6759 / NRRL 1006</strain>
    </source>
</reference>
<dbReference type="OMA" id="GMPYKYV"/>
<name>B8MR38_TALSN</name>
<dbReference type="GO" id="GO:0006307">
    <property type="term" value="P:DNA alkylation repair"/>
    <property type="evidence" value="ECO:0007669"/>
    <property type="project" value="TreeGrafter"/>
</dbReference>
<dbReference type="PANTHER" id="PTHR31573">
    <property type="entry name" value="ALPHA-KETOGLUTARATE-DEPENDENT DIOXYGENASE ALKB HOMOLOG 2"/>
    <property type="match status" value="1"/>
</dbReference>
<dbReference type="eggNOG" id="ENOG502RXDU">
    <property type="taxonomic scope" value="Eukaryota"/>
</dbReference>
<dbReference type="Gene3D" id="2.60.120.590">
    <property type="entry name" value="Alpha-ketoglutarate-dependent dioxygenase AlkB-like"/>
    <property type="match status" value="1"/>
</dbReference>
<keyword evidence="5" id="KW-1185">Reference proteome</keyword>
<feature type="compositionally biased region" description="Basic and acidic residues" evidence="2">
    <location>
        <begin position="651"/>
        <end position="660"/>
    </location>
</feature>
<dbReference type="InterPro" id="IPR027450">
    <property type="entry name" value="AlkB-like"/>
</dbReference>
<dbReference type="GO" id="GO:0035516">
    <property type="term" value="F:broad specificity oxidative DNA demethylase activity"/>
    <property type="evidence" value="ECO:0007669"/>
    <property type="project" value="TreeGrafter"/>
</dbReference>
<dbReference type="SUPFAM" id="SSF51197">
    <property type="entry name" value="Clavaminate synthase-like"/>
    <property type="match status" value="1"/>
</dbReference>
<evidence type="ECO:0000256" key="1">
    <source>
        <dbReference type="PIRSR" id="PIRSR632852-1"/>
    </source>
</evidence>
<gene>
    <name evidence="4" type="ORF">TSTA_054450</name>
</gene>
<feature type="compositionally biased region" description="Basic residues" evidence="2">
    <location>
        <begin position="1"/>
        <end position="18"/>
    </location>
</feature>
<dbReference type="Pfam" id="PF13532">
    <property type="entry name" value="2OG-FeII_Oxy_2"/>
    <property type="match status" value="1"/>
</dbReference>
<dbReference type="OrthoDB" id="2163491at2759"/>
<dbReference type="GeneID" id="8100383"/>
<accession>B8MR38</accession>
<feature type="binding site" evidence="1">
    <location>
        <position position="630"/>
    </location>
    <ligand>
        <name>2-oxoglutarate</name>
        <dbReference type="ChEBI" id="CHEBI:16810"/>
    </ligand>
</feature>
<dbReference type="PhylomeDB" id="B8MR38"/>
<dbReference type="InterPro" id="IPR037151">
    <property type="entry name" value="AlkB-like_sf"/>
</dbReference>
<evidence type="ECO:0000313" key="5">
    <source>
        <dbReference type="Proteomes" id="UP000001745"/>
    </source>
</evidence>
<evidence type="ECO:0000256" key="2">
    <source>
        <dbReference type="SAM" id="MobiDB-lite"/>
    </source>
</evidence>
<dbReference type="Proteomes" id="UP000001745">
    <property type="component" value="Unassembled WGS sequence"/>
</dbReference>
<dbReference type="EMBL" id="EQ962659">
    <property type="protein sequence ID" value="EED12933.1"/>
    <property type="molecule type" value="Genomic_DNA"/>
</dbReference>
<feature type="binding site" evidence="1">
    <location>
        <position position="505"/>
    </location>
    <ligand>
        <name>2-oxoglutarate</name>
        <dbReference type="ChEBI" id="CHEBI:16810"/>
    </ligand>
</feature>
<dbReference type="AlphaFoldDB" id="B8MR38"/>
<dbReference type="RefSeq" id="XP_002487044.1">
    <property type="nucleotide sequence ID" value="XM_002486999.1"/>
</dbReference>
<feature type="binding site" evidence="1">
    <location>
        <position position="514"/>
    </location>
    <ligand>
        <name>2-oxoglutarate</name>
        <dbReference type="ChEBI" id="CHEBI:16810"/>
    </ligand>
</feature>
<protein>
    <recommendedName>
        <fullName evidence="3">Fe2OG dioxygenase domain-containing protein</fullName>
    </recommendedName>
</protein>